<protein>
    <submittedName>
        <fullName evidence="1">Uncharacterized protein</fullName>
    </submittedName>
</protein>
<dbReference type="Proteomes" id="UP000016933">
    <property type="component" value="Unassembled WGS sequence"/>
</dbReference>
<evidence type="ECO:0000313" key="1">
    <source>
        <dbReference type="EMBL" id="EME42159.1"/>
    </source>
</evidence>
<reference evidence="1 2" key="2">
    <citation type="journal article" date="2012" name="PLoS Pathog.">
        <title>Diverse lifestyles and strategies of plant pathogenesis encoded in the genomes of eighteen Dothideomycetes fungi.</title>
        <authorList>
            <person name="Ohm R.A."/>
            <person name="Feau N."/>
            <person name="Henrissat B."/>
            <person name="Schoch C.L."/>
            <person name="Horwitz B.A."/>
            <person name="Barry K.W."/>
            <person name="Condon B.J."/>
            <person name="Copeland A.C."/>
            <person name="Dhillon B."/>
            <person name="Glaser F."/>
            <person name="Hesse C.N."/>
            <person name="Kosti I."/>
            <person name="LaButti K."/>
            <person name="Lindquist E.A."/>
            <person name="Lucas S."/>
            <person name="Salamov A.A."/>
            <person name="Bradshaw R.E."/>
            <person name="Ciuffetti L."/>
            <person name="Hamelin R.C."/>
            <person name="Kema G.H.J."/>
            <person name="Lawrence C."/>
            <person name="Scott J.A."/>
            <person name="Spatafora J.W."/>
            <person name="Turgeon B.G."/>
            <person name="de Wit P.J.G.M."/>
            <person name="Zhong S."/>
            <person name="Goodwin S.B."/>
            <person name="Grigoriev I.V."/>
        </authorList>
    </citation>
    <scope>NUCLEOTIDE SEQUENCE [LARGE SCALE GENOMIC DNA]</scope>
    <source>
        <strain evidence="2">NZE10 / CBS 128990</strain>
    </source>
</reference>
<accession>N1PJ80</accession>
<dbReference type="EMBL" id="KB446541">
    <property type="protein sequence ID" value="EME42159.1"/>
    <property type="molecule type" value="Genomic_DNA"/>
</dbReference>
<dbReference type="AlphaFoldDB" id="N1PJ80"/>
<keyword evidence="2" id="KW-1185">Reference proteome</keyword>
<proteinExistence type="predicted"/>
<name>N1PJ80_DOTSN</name>
<gene>
    <name evidence="1" type="ORF">DOTSEDRAFT_73071</name>
</gene>
<sequence>MLASRVVVGGLDELRRLRSVRGGDAKTAVLEIDGLFVDTMRLHVFGWCEGRHGKLWKMTPNAVLPMGLAILLHAAF</sequence>
<reference evidence="2" key="1">
    <citation type="journal article" date="2012" name="PLoS Genet.">
        <title>The genomes of the fungal plant pathogens Cladosporium fulvum and Dothistroma septosporum reveal adaptation to different hosts and lifestyles but also signatures of common ancestry.</title>
        <authorList>
            <person name="de Wit P.J.G.M."/>
            <person name="van der Burgt A."/>
            <person name="Oekmen B."/>
            <person name="Stergiopoulos I."/>
            <person name="Abd-Elsalam K.A."/>
            <person name="Aerts A.L."/>
            <person name="Bahkali A.H."/>
            <person name="Beenen H.G."/>
            <person name="Chettri P."/>
            <person name="Cox M.P."/>
            <person name="Datema E."/>
            <person name="de Vries R.P."/>
            <person name="Dhillon B."/>
            <person name="Ganley A.R."/>
            <person name="Griffiths S.A."/>
            <person name="Guo Y."/>
            <person name="Hamelin R.C."/>
            <person name="Henrissat B."/>
            <person name="Kabir M.S."/>
            <person name="Jashni M.K."/>
            <person name="Kema G."/>
            <person name="Klaubauf S."/>
            <person name="Lapidus A."/>
            <person name="Levasseur A."/>
            <person name="Lindquist E."/>
            <person name="Mehrabi R."/>
            <person name="Ohm R.A."/>
            <person name="Owen T.J."/>
            <person name="Salamov A."/>
            <person name="Schwelm A."/>
            <person name="Schijlen E."/>
            <person name="Sun H."/>
            <person name="van den Burg H.A."/>
            <person name="van Ham R.C.H.J."/>
            <person name="Zhang S."/>
            <person name="Goodwin S.B."/>
            <person name="Grigoriev I.V."/>
            <person name="Collemare J."/>
            <person name="Bradshaw R.E."/>
        </authorList>
    </citation>
    <scope>NUCLEOTIDE SEQUENCE [LARGE SCALE GENOMIC DNA]</scope>
    <source>
        <strain evidence="2">NZE10 / CBS 128990</strain>
    </source>
</reference>
<evidence type="ECO:0000313" key="2">
    <source>
        <dbReference type="Proteomes" id="UP000016933"/>
    </source>
</evidence>
<dbReference type="HOGENOM" id="CLU_2654486_0_0_1"/>
<organism evidence="1 2">
    <name type="scientific">Dothistroma septosporum (strain NZE10 / CBS 128990)</name>
    <name type="common">Red band needle blight fungus</name>
    <name type="synonym">Mycosphaerella pini</name>
    <dbReference type="NCBI Taxonomy" id="675120"/>
    <lineage>
        <taxon>Eukaryota</taxon>
        <taxon>Fungi</taxon>
        <taxon>Dikarya</taxon>
        <taxon>Ascomycota</taxon>
        <taxon>Pezizomycotina</taxon>
        <taxon>Dothideomycetes</taxon>
        <taxon>Dothideomycetidae</taxon>
        <taxon>Mycosphaerellales</taxon>
        <taxon>Mycosphaerellaceae</taxon>
        <taxon>Dothistroma</taxon>
    </lineage>
</organism>